<dbReference type="GO" id="GO:0000387">
    <property type="term" value="P:spliceosomal snRNP assembly"/>
    <property type="evidence" value="ECO:0007669"/>
    <property type="project" value="InterPro"/>
</dbReference>
<dbReference type="PANTHER" id="PTHR12794">
    <property type="entry name" value="GEMIN2"/>
    <property type="match status" value="1"/>
</dbReference>
<accession>A0A9P7YKX4</accession>
<proteinExistence type="inferred from homology"/>
<dbReference type="PANTHER" id="PTHR12794:SF0">
    <property type="entry name" value="GEM-ASSOCIATED PROTEIN 2"/>
    <property type="match status" value="1"/>
</dbReference>
<name>A0A9P7YKX4_9HELO</name>
<dbReference type="Gene3D" id="1.20.58.1070">
    <property type="match status" value="1"/>
</dbReference>
<dbReference type="InterPro" id="IPR035426">
    <property type="entry name" value="Gemin2/Brr1"/>
</dbReference>
<sequence>MIMSHSKRKYDADDPDTYSNKSQNRGSGEAIARVDPTYGQRSAIPGLDEDTRAQSDGDSLNYDEDQDALSYLRAVRQEARGIPNLLVAPRDNKNDRDIYDHGIGDYRARYEDGTYYAAPDASEEEVEVEESTHNANVAYFDSILARFASLQAQLQQVPPPSAVKKLDADHPTYIGDMNTSLARWWRWKLRSIDPIPAQVANMDKRTILKLLGLLSGGNLLQRGKPLHVGISRWAWALLAKLPTRGELNSEEIGVIRELGKKSVLVGMGLKDNAEYTEGMDVLEAGLDDEAAIIPGVINNAEINLEDEDEMAADPKILADEAATSLATATKEETATLTDKPMVLHETPMIEDDQASEDLATAKATALGALANEGGVPQPTGLFNHIDDANTWNAKATVDMILTVSGELYGQRDLLEFRAIWDQLP</sequence>
<keyword evidence="4" id="KW-1185">Reference proteome</keyword>
<evidence type="ECO:0000313" key="4">
    <source>
        <dbReference type="Proteomes" id="UP000824998"/>
    </source>
</evidence>
<dbReference type="EMBL" id="MU251429">
    <property type="protein sequence ID" value="KAG9235569.1"/>
    <property type="molecule type" value="Genomic_DNA"/>
</dbReference>
<dbReference type="Proteomes" id="UP000824998">
    <property type="component" value="Unassembled WGS sequence"/>
</dbReference>
<comment type="similarity">
    <text evidence="1">Belongs to the gemin-2 family.</text>
</comment>
<gene>
    <name evidence="3" type="ORF">BJ875DRAFT_440244</name>
</gene>
<dbReference type="Pfam" id="PF04938">
    <property type="entry name" value="SIP1"/>
    <property type="match status" value="1"/>
</dbReference>
<evidence type="ECO:0000313" key="3">
    <source>
        <dbReference type="EMBL" id="KAG9235569.1"/>
    </source>
</evidence>
<dbReference type="GO" id="GO:0032797">
    <property type="term" value="C:SMN complex"/>
    <property type="evidence" value="ECO:0007669"/>
    <property type="project" value="TreeGrafter"/>
</dbReference>
<evidence type="ECO:0000256" key="2">
    <source>
        <dbReference type="SAM" id="MobiDB-lite"/>
    </source>
</evidence>
<feature type="compositionally biased region" description="Polar residues" evidence="2">
    <location>
        <begin position="17"/>
        <end position="26"/>
    </location>
</feature>
<feature type="region of interest" description="Disordered" evidence="2">
    <location>
        <begin position="1"/>
        <end position="63"/>
    </location>
</feature>
<organism evidence="3 4">
    <name type="scientific">Amylocarpus encephaloides</name>
    <dbReference type="NCBI Taxonomy" id="45428"/>
    <lineage>
        <taxon>Eukaryota</taxon>
        <taxon>Fungi</taxon>
        <taxon>Dikarya</taxon>
        <taxon>Ascomycota</taxon>
        <taxon>Pezizomycotina</taxon>
        <taxon>Leotiomycetes</taxon>
        <taxon>Helotiales</taxon>
        <taxon>Helotiales incertae sedis</taxon>
        <taxon>Amylocarpus</taxon>
    </lineage>
</organism>
<comment type="caution">
    <text evidence="3">The sequence shown here is derived from an EMBL/GenBank/DDBJ whole genome shotgun (WGS) entry which is preliminary data.</text>
</comment>
<dbReference type="AlphaFoldDB" id="A0A9P7YKX4"/>
<protein>
    <submittedName>
        <fullName evidence="3">Uncharacterized protein</fullName>
    </submittedName>
</protein>
<reference evidence="3" key="1">
    <citation type="journal article" date="2021" name="IMA Fungus">
        <title>Genomic characterization of three marine fungi, including Emericellopsis atlantica sp. nov. with signatures of a generalist lifestyle and marine biomass degradation.</title>
        <authorList>
            <person name="Hagestad O.C."/>
            <person name="Hou L."/>
            <person name="Andersen J.H."/>
            <person name="Hansen E.H."/>
            <person name="Altermark B."/>
            <person name="Li C."/>
            <person name="Kuhnert E."/>
            <person name="Cox R.J."/>
            <person name="Crous P.W."/>
            <person name="Spatafora J.W."/>
            <person name="Lail K."/>
            <person name="Amirebrahimi M."/>
            <person name="Lipzen A."/>
            <person name="Pangilinan J."/>
            <person name="Andreopoulos W."/>
            <person name="Hayes R.D."/>
            <person name="Ng V."/>
            <person name="Grigoriev I.V."/>
            <person name="Jackson S.A."/>
            <person name="Sutton T.D.S."/>
            <person name="Dobson A.D.W."/>
            <person name="Rama T."/>
        </authorList>
    </citation>
    <scope>NUCLEOTIDE SEQUENCE</scope>
    <source>
        <strain evidence="3">TRa018bII</strain>
    </source>
</reference>
<dbReference type="GO" id="GO:0005634">
    <property type="term" value="C:nucleus"/>
    <property type="evidence" value="ECO:0007669"/>
    <property type="project" value="TreeGrafter"/>
</dbReference>
<dbReference type="OrthoDB" id="428895at2759"/>
<evidence type="ECO:0000256" key="1">
    <source>
        <dbReference type="ARBA" id="ARBA00025758"/>
    </source>
</evidence>